<dbReference type="SUPFAM" id="SSF51905">
    <property type="entry name" value="FAD/NAD(P)-binding domain"/>
    <property type="match status" value="1"/>
</dbReference>
<dbReference type="EMBL" id="CP140152">
    <property type="protein sequence ID" value="WQH07327.1"/>
    <property type="molecule type" value="Genomic_DNA"/>
</dbReference>
<dbReference type="PANTHER" id="PTHR43747">
    <property type="entry name" value="FAD-BINDING PROTEIN"/>
    <property type="match status" value="1"/>
</dbReference>
<dbReference type="Gene3D" id="3.30.9.100">
    <property type="match status" value="1"/>
</dbReference>
<protein>
    <submittedName>
        <fullName evidence="2">Tryptophan 7-halogenase</fullName>
    </submittedName>
</protein>
<dbReference type="Pfam" id="PF01494">
    <property type="entry name" value="FAD_binding_3"/>
    <property type="match status" value="1"/>
</dbReference>
<evidence type="ECO:0000259" key="1">
    <source>
        <dbReference type="Pfam" id="PF01494"/>
    </source>
</evidence>
<accession>A0ABZ0Y7H9</accession>
<dbReference type="InterPro" id="IPR050816">
    <property type="entry name" value="Flavin-dep_Halogenase_NPB"/>
</dbReference>
<sequence length="368" mass="40235">MDAPLDYDVVVIGGGAAGTAAALALSRYTRLRVALVERRLFEDFRAGESVSASLLSLLDYLGVPRAALAGAQLPTYSHAAAWGSGALVMRETIFSSQGNTLQLDRRRYDTILLDQAARAGVALYRPAEVVQLAHGEAWRLQLLVGGKALDLSARYLVDCSGKSALVVKKRGRPVHTEDGLVALYGYYDLGAPTFLPQQTLVETTEHGWYYVTPLPGDKVAVAFITDTDILKRLALNEADNWRAQGLATPHVGRIMARLPAPAAMRHYAIHSRVASLPDSENWTAAGDAAVCFDPISSMGIGQAVSAGIHAARVAEATLLGDTSMARQYNRSLFDNFETYLHMRQGYYAAEQRWPDAPFWQRRSKRQTR</sequence>
<dbReference type="Proteomes" id="UP001326110">
    <property type="component" value="Chromosome"/>
</dbReference>
<dbReference type="RefSeq" id="WP_019924333.1">
    <property type="nucleotide sequence ID" value="NZ_CP140152.1"/>
</dbReference>
<dbReference type="PRINTS" id="PR00420">
    <property type="entry name" value="RNGMNOXGNASE"/>
</dbReference>
<evidence type="ECO:0000313" key="3">
    <source>
        <dbReference type="Proteomes" id="UP001326110"/>
    </source>
</evidence>
<dbReference type="InterPro" id="IPR036188">
    <property type="entry name" value="FAD/NAD-bd_sf"/>
</dbReference>
<keyword evidence="3" id="KW-1185">Reference proteome</keyword>
<reference evidence="2 3" key="1">
    <citation type="submission" date="2023-11" db="EMBL/GenBank/DDBJ databases">
        <title>MicrobeMod: A computational toolkit for identifying prokaryotic methylation and restriction-modification with nanopore sequencing.</title>
        <authorList>
            <person name="Crits-Christoph A."/>
            <person name="Kang S.C."/>
            <person name="Lee H."/>
            <person name="Ostrov N."/>
        </authorList>
    </citation>
    <scope>NUCLEOTIDE SEQUENCE [LARGE SCALE GENOMIC DNA]</scope>
    <source>
        <strain evidence="2 3">ATCC 25935</strain>
    </source>
</reference>
<dbReference type="InterPro" id="IPR002938">
    <property type="entry name" value="FAD-bd"/>
</dbReference>
<gene>
    <name evidence="2" type="ORF">SR858_13610</name>
</gene>
<evidence type="ECO:0000313" key="2">
    <source>
        <dbReference type="EMBL" id="WQH07327.1"/>
    </source>
</evidence>
<feature type="domain" description="FAD-binding" evidence="1">
    <location>
        <begin position="6"/>
        <end position="308"/>
    </location>
</feature>
<dbReference type="Gene3D" id="3.50.50.60">
    <property type="entry name" value="FAD/NAD(P)-binding domain"/>
    <property type="match status" value="1"/>
</dbReference>
<organism evidence="2 3">
    <name type="scientific">Duganella zoogloeoides</name>
    <dbReference type="NCBI Taxonomy" id="75659"/>
    <lineage>
        <taxon>Bacteria</taxon>
        <taxon>Pseudomonadati</taxon>
        <taxon>Pseudomonadota</taxon>
        <taxon>Betaproteobacteria</taxon>
        <taxon>Burkholderiales</taxon>
        <taxon>Oxalobacteraceae</taxon>
        <taxon>Telluria group</taxon>
        <taxon>Duganella</taxon>
    </lineage>
</organism>
<dbReference type="PANTHER" id="PTHR43747:SF1">
    <property type="entry name" value="SLR1998 PROTEIN"/>
    <property type="match status" value="1"/>
</dbReference>
<name>A0ABZ0Y7H9_9BURK</name>
<proteinExistence type="predicted"/>